<comment type="function">
    <text evidence="17">Member of the two-component regulatory system NreB/NreC involved in the control of dissimilatory nitrate/nitrite reduction in response to oxygen. NreB functions as a direct oxygen sensor histidine kinase which is autophosphorylated, in the absence of oxygen, probably at the conserved histidine residue, and transfers its phosphate group probably to a conserved aspartate residue of NreC. NreB/NreC activates the expression of the nitrate (narGHJI) and nitrite (nir) reductase operons, as well as the putative nitrate transporter gene narT.</text>
</comment>
<dbReference type="InterPro" id="IPR036890">
    <property type="entry name" value="HATPase_C_sf"/>
</dbReference>
<gene>
    <name evidence="21" type="ORF">CJ255_13320</name>
</gene>
<evidence type="ECO:0000259" key="20">
    <source>
        <dbReference type="PROSITE" id="PS50109"/>
    </source>
</evidence>
<evidence type="ECO:0000256" key="9">
    <source>
        <dbReference type="ARBA" id="ARBA00022679"/>
    </source>
</evidence>
<dbReference type="PANTHER" id="PTHR24421">
    <property type="entry name" value="NITRATE/NITRITE SENSOR PROTEIN NARX-RELATED"/>
    <property type="match status" value="1"/>
</dbReference>
<accession>A0A2A6RI86</accession>
<evidence type="ECO:0000256" key="1">
    <source>
        <dbReference type="ARBA" id="ARBA00000085"/>
    </source>
</evidence>
<keyword evidence="6" id="KW-0004">4Fe-4S</keyword>
<comment type="catalytic activity">
    <reaction evidence="1">
        <text>ATP + protein L-histidine = ADP + protein N-phospho-L-histidine.</text>
        <dbReference type="EC" id="2.7.13.3"/>
    </reaction>
</comment>
<dbReference type="CDD" id="cd16917">
    <property type="entry name" value="HATPase_UhpB-NarQ-NarX-like"/>
    <property type="match status" value="1"/>
</dbReference>
<keyword evidence="19" id="KW-0472">Membrane</keyword>
<dbReference type="Proteomes" id="UP000220527">
    <property type="component" value="Unassembled WGS sequence"/>
</dbReference>
<keyword evidence="7" id="KW-0963">Cytoplasm</keyword>
<evidence type="ECO:0000256" key="5">
    <source>
        <dbReference type="ARBA" id="ARBA00017322"/>
    </source>
</evidence>
<evidence type="ECO:0000313" key="22">
    <source>
        <dbReference type="Proteomes" id="UP000220527"/>
    </source>
</evidence>
<evidence type="ECO:0000256" key="10">
    <source>
        <dbReference type="ARBA" id="ARBA00022723"/>
    </source>
</evidence>
<dbReference type="PROSITE" id="PS50109">
    <property type="entry name" value="HIS_KIN"/>
    <property type="match status" value="1"/>
</dbReference>
<evidence type="ECO:0000256" key="4">
    <source>
        <dbReference type="ARBA" id="ARBA00012438"/>
    </source>
</evidence>
<keyword evidence="19" id="KW-0812">Transmembrane</keyword>
<dbReference type="GO" id="GO:0005737">
    <property type="term" value="C:cytoplasm"/>
    <property type="evidence" value="ECO:0007669"/>
    <property type="project" value="UniProtKB-SubCell"/>
</dbReference>
<keyword evidence="11" id="KW-0547">Nucleotide-binding</keyword>
<feature type="transmembrane region" description="Helical" evidence="19">
    <location>
        <begin position="17"/>
        <end position="37"/>
    </location>
</feature>
<keyword evidence="16" id="KW-0411">Iron-sulfur</keyword>
<evidence type="ECO:0000256" key="8">
    <source>
        <dbReference type="ARBA" id="ARBA00022553"/>
    </source>
</evidence>
<dbReference type="InterPro" id="IPR004358">
    <property type="entry name" value="Sig_transdc_His_kin-like_C"/>
</dbReference>
<evidence type="ECO:0000256" key="17">
    <source>
        <dbReference type="ARBA" id="ARBA00024827"/>
    </source>
</evidence>
<comment type="cofactor">
    <cofactor evidence="2">
        <name>[4Fe-4S] cluster</name>
        <dbReference type="ChEBI" id="CHEBI:49883"/>
    </cofactor>
</comment>
<dbReference type="AlphaFoldDB" id="A0A2A6RI86"/>
<comment type="subcellular location">
    <subcellularLocation>
        <location evidence="3">Cytoplasm</location>
    </subcellularLocation>
</comment>
<keyword evidence="9" id="KW-0808">Transferase</keyword>
<keyword evidence="15" id="KW-0902">Two-component regulatory system</keyword>
<evidence type="ECO:0000256" key="19">
    <source>
        <dbReference type="SAM" id="Phobius"/>
    </source>
</evidence>
<keyword evidence="10" id="KW-0479">Metal-binding</keyword>
<dbReference type="Pfam" id="PF02518">
    <property type="entry name" value="HATPase_c"/>
    <property type="match status" value="1"/>
</dbReference>
<evidence type="ECO:0000256" key="6">
    <source>
        <dbReference type="ARBA" id="ARBA00022485"/>
    </source>
</evidence>
<dbReference type="Gene3D" id="3.30.565.10">
    <property type="entry name" value="Histidine kinase-like ATPase, C-terminal domain"/>
    <property type="match status" value="1"/>
</dbReference>
<keyword evidence="8" id="KW-0597">Phosphoprotein</keyword>
<evidence type="ECO:0000256" key="12">
    <source>
        <dbReference type="ARBA" id="ARBA00022777"/>
    </source>
</evidence>
<evidence type="ECO:0000256" key="14">
    <source>
        <dbReference type="ARBA" id="ARBA00023004"/>
    </source>
</evidence>
<evidence type="ECO:0000256" key="13">
    <source>
        <dbReference type="ARBA" id="ARBA00022840"/>
    </source>
</evidence>
<sequence>MDQIDKRADLFWSVKRVSFTLVSILTVSLAGAGLWHYRSVLKLNRHLATALAEVQHQRMMIEQTSAQRQWYEDELRTSAQQLQALSRRLLEAHERERRAIARELHDEIGQVLTGLKLTLSTAAVDAPEPLATSLNEAHAAMSELLARVRALTLDLRPALLDDLGLLPALGWFLDRYVPRTGIKVDLRHSGIERRFPSELETTAYRTIQEALTNVARHAGVDQAKVRIFASAEQLVVQVSDDGIGFASTTLANTATSGGLSGMRERIQLIGGTLSIEAQPGEGTEITAELPLPTFM</sequence>
<dbReference type="OrthoDB" id="9781904at2"/>
<keyword evidence="14" id="KW-0408">Iron</keyword>
<evidence type="ECO:0000256" key="11">
    <source>
        <dbReference type="ARBA" id="ARBA00022741"/>
    </source>
</evidence>
<name>A0A2A6RI86_9CHLR</name>
<dbReference type="PANTHER" id="PTHR24421:SF10">
    <property type="entry name" value="NITRATE_NITRITE SENSOR PROTEIN NARQ"/>
    <property type="match status" value="1"/>
</dbReference>
<organism evidence="21 22">
    <name type="scientific">Candidatus Viridilinea mediisalina</name>
    <dbReference type="NCBI Taxonomy" id="2024553"/>
    <lineage>
        <taxon>Bacteria</taxon>
        <taxon>Bacillati</taxon>
        <taxon>Chloroflexota</taxon>
        <taxon>Chloroflexia</taxon>
        <taxon>Chloroflexales</taxon>
        <taxon>Chloroflexineae</taxon>
        <taxon>Oscillochloridaceae</taxon>
        <taxon>Candidatus Viridilinea</taxon>
    </lineage>
</organism>
<protein>
    <recommendedName>
        <fullName evidence="5">Oxygen sensor histidine kinase NreB</fullName>
        <ecNumber evidence="4">2.7.13.3</ecNumber>
    </recommendedName>
    <alternativeName>
        <fullName evidence="18">Nitrogen regulation protein B</fullName>
    </alternativeName>
</protein>
<proteinExistence type="predicted"/>
<reference evidence="22" key="1">
    <citation type="submission" date="2017-08" db="EMBL/GenBank/DDBJ databases">
        <authorList>
            <person name="Grouzdev D.S."/>
            <person name="Gaisin V.A."/>
            <person name="Rysina M.S."/>
            <person name="Gorlenko V.M."/>
        </authorList>
    </citation>
    <scope>NUCLEOTIDE SEQUENCE [LARGE SCALE GENOMIC DNA]</scope>
    <source>
        <strain evidence="22">Kir15-3F</strain>
    </source>
</reference>
<dbReference type="Gene3D" id="1.20.5.1930">
    <property type="match status" value="1"/>
</dbReference>
<dbReference type="GO" id="GO:0051539">
    <property type="term" value="F:4 iron, 4 sulfur cluster binding"/>
    <property type="evidence" value="ECO:0007669"/>
    <property type="project" value="UniProtKB-KW"/>
</dbReference>
<dbReference type="PRINTS" id="PR00344">
    <property type="entry name" value="BCTRLSENSOR"/>
</dbReference>
<dbReference type="GO" id="GO:0046983">
    <property type="term" value="F:protein dimerization activity"/>
    <property type="evidence" value="ECO:0007669"/>
    <property type="project" value="InterPro"/>
</dbReference>
<dbReference type="EC" id="2.7.13.3" evidence="4"/>
<dbReference type="InterPro" id="IPR011712">
    <property type="entry name" value="Sig_transdc_His_kin_sub3_dim/P"/>
</dbReference>
<dbReference type="GO" id="GO:0016020">
    <property type="term" value="C:membrane"/>
    <property type="evidence" value="ECO:0007669"/>
    <property type="project" value="InterPro"/>
</dbReference>
<dbReference type="SMART" id="SM00387">
    <property type="entry name" value="HATPase_c"/>
    <property type="match status" value="1"/>
</dbReference>
<evidence type="ECO:0000256" key="18">
    <source>
        <dbReference type="ARBA" id="ARBA00030800"/>
    </source>
</evidence>
<keyword evidence="22" id="KW-1185">Reference proteome</keyword>
<keyword evidence="19" id="KW-1133">Transmembrane helix</keyword>
<dbReference type="EMBL" id="NQWI01000061">
    <property type="protein sequence ID" value="PDW02578.1"/>
    <property type="molecule type" value="Genomic_DNA"/>
</dbReference>
<dbReference type="GO" id="GO:0005524">
    <property type="term" value="F:ATP binding"/>
    <property type="evidence" value="ECO:0007669"/>
    <property type="project" value="UniProtKB-KW"/>
</dbReference>
<evidence type="ECO:0000256" key="2">
    <source>
        <dbReference type="ARBA" id="ARBA00001966"/>
    </source>
</evidence>
<dbReference type="Pfam" id="PF07730">
    <property type="entry name" value="HisKA_3"/>
    <property type="match status" value="1"/>
</dbReference>
<evidence type="ECO:0000256" key="7">
    <source>
        <dbReference type="ARBA" id="ARBA00022490"/>
    </source>
</evidence>
<comment type="caution">
    <text evidence="21">The sequence shown here is derived from an EMBL/GenBank/DDBJ whole genome shotgun (WGS) entry which is preliminary data.</text>
</comment>
<evidence type="ECO:0000256" key="15">
    <source>
        <dbReference type="ARBA" id="ARBA00023012"/>
    </source>
</evidence>
<keyword evidence="13" id="KW-0067">ATP-binding</keyword>
<evidence type="ECO:0000256" key="16">
    <source>
        <dbReference type="ARBA" id="ARBA00023014"/>
    </source>
</evidence>
<dbReference type="InterPro" id="IPR005467">
    <property type="entry name" value="His_kinase_dom"/>
</dbReference>
<dbReference type="InterPro" id="IPR003594">
    <property type="entry name" value="HATPase_dom"/>
</dbReference>
<dbReference type="GO" id="GO:0046872">
    <property type="term" value="F:metal ion binding"/>
    <property type="evidence" value="ECO:0007669"/>
    <property type="project" value="UniProtKB-KW"/>
</dbReference>
<dbReference type="InterPro" id="IPR050482">
    <property type="entry name" value="Sensor_HK_TwoCompSys"/>
</dbReference>
<keyword evidence="12" id="KW-0418">Kinase</keyword>
<dbReference type="SUPFAM" id="SSF55874">
    <property type="entry name" value="ATPase domain of HSP90 chaperone/DNA topoisomerase II/histidine kinase"/>
    <property type="match status" value="1"/>
</dbReference>
<evidence type="ECO:0000256" key="3">
    <source>
        <dbReference type="ARBA" id="ARBA00004496"/>
    </source>
</evidence>
<dbReference type="GO" id="GO:0000155">
    <property type="term" value="F:phosphorelay sensor kinase activity"/>
    <property type="evidence" value="ECO:0007669"/>
    <property type="project" value="InterPro"/>
</dbReference>
<feature type="domain" description="Histidine kinase" evidence="20">
    <location>
        <begin position="99"/>
        <end position="293"/>
    </location>
</feature>
<evidence type="ECO:0000313" key="21">
    <source>
        <dbReference type="EMBL" id="PDW02578.1"/>
    </source>
</evidence>
<dbReference type="RefSeq" id="WP_097644594.1">
    <property type="nucleotide sequence ID" value="NZ_NQWI01000061.1"/>
</dbReference>